<dbReference type="Pfam" id="PF04548">
    <property type="entry name" value="AIG1"/>
    <property type="match status" value="1"/>
</dbReference>
<dbReference type="GO" id="GO:0015630">
    <property type="term" value="C:microtubule cytoskeleton"/>
    <property type="evidence" value="ECO:0000318"/>
    <property type="project" value="GO_Central"/>
</dbReference>
<dbReference type="InterPro" id="IPR006703">
    <property type="entry name" value="G_AIG1"/>
</dbReference>
<organism evidence="5 6">
    <name type="scientific">Daphnia pulex</name>
    <name type="common">Water flea</name>
    <dbReference type="NCBI Taxonomy" id="6669"/>
    <lineage>
        <taxon>Eukaryota</taxon>
        <taxon>Metazoa</taxon>
        <taxon>Ecdysozoa</taxon>
        <taxon>Arthropoda</taxon>
        <taxon>Crustacea</taxon>
        <taxon>Branchiopoda</taxon>
        <taxon>Diplostraca</taxon>
        <taxon>Cladocera</taxon>
        <taxon>Anomopoda</taxon>
        <taxon>Daphniidae</taxon>
        <taxon>Daphnia</taxon>
    </lineage>
</organism>
<dbReference type="GO" id="GO:0008104">
    <property type="term" value="P:intracellular protein localization"/>
    <property type="evidence" value="ECO:0000318"/>
    <property type="project" value="GO_Central"/>
</dbReference>
<sequence length="1357" mass="156276">MDSHQIRLTALGRNVKVGNLYDYYSDGIFNCSVIVPQESISINKKLPETTKWFHLPQSIPLKYELYQALCINSHLRTSIEKKSVDLSQLWFGDFLESNQGAEEDNNGAQVTFVFRVCRQIEALCPKFIDSKLNEYQLSGGLVTHLVEQYYIACTSNVRVPQESISITKKLTPETEWFYLHQLPHLKYEALGINSHLHNSIKKKSVDLSQLWFGNFLESSQPKEDISVARVTFFFRVYQRIEVLCPKFIDWKLNEYQIQSGGVATHLVEQVVYGAEFICSLQRTIDRQHETKENVEGRLNWAAKDYFNQIFGRNSASPDLPASLNKVKCQILSSLEPDNDLEGSFQQSIQYLMDAMSFDKEDSHWRPIKITLRNIPEQIEARLRLEMENDFKFKCDAHTFMFEWISNESKNMCARLEMFPYFQSVLCQFNYLLGPLGQKIWRFQEALNTTTTPEQIFMVSNLLRDMMYWQIQRRSEIEKIIWLIEGTQLKIETFTTSTKQNREKVFVLRAEFYPDQLIQFIYTFTDNPTATSSPLPVLPILMADKERLRNIRRELQKFSKEAQSNSLLDQEERHRYYIGITSEYPHLTDGTIITFGDYKKENDSPRKEQRGSGVMQKSRSPSGSEINPSAGFCRSTEQRDYSIKLKHIVSIATPSESRADMILSTEQRNNSIVTSPQSSADTEVIHYQSSKSPKMKQANQLKPLDEEDGRVEEEDTKSESLVDCMQTHCSVGDKLDENENCINKESVDDDGNQSVQYWNSTMSVSHREFYHHETSIDMDCATETTPPDDIENEQLNNQRIAEFFTDEKNRCAKLIKKGQPNVYLLNATDMSVSEDLRWFDVGRPVRPTCGMKNHKVIILMGATGCGKSTLINGMVNYILGVKWNDPFRFKCVREDETTARNQAISQTSSVTAYTIRHRDGMAVPYSITIIDTPGYGDTRGVKRDKEITRNIQQFLTQQESRVEEIHAACFVAASGDSRLTTTQKYIIDSALSIFGKDIKENIRLLVTFADNADPPVVEACRVANFPVTSSSAGIIYSKFNSSVLYASNEQEEEDLCFDELFWDMGQENFSKFFSMLEGMNGRNLESTREVIQRRTLLEESLKDIEQELEVCLFNIENIETFQRKMKECGQKMESSKDFVFENKEVCYSRVPCESDWYAYNCHRCQKTCESPIRSTNPTKLRKNKGDCKHLACPHHPSEHDYENVEIRRTVKKTKKTLLDLKAQFESSSNEKMTNERLLADCSENLEIAKAKVFSLLDLVAENVRLLESTALRSNTLSPADYLSLMRSRVAEEQKPGYQIRLETLSELQQSLADDEATAKSQQDWSYSINTSQLGIRGSSRGSRRRVFRRSSFTRSNSK</sequence>
<dbReference type="FunFam" id="3.40.50.300:FF:003534">
    <property type="entry name" value="Uncharacterized protein"/>
    <property type="match status" value="1"/>
</dbReference>
<evidence type="ECO:0000256" key="2">
    <source>
        <dbReference type="ARBA" id="ARBA00022741"/>
    </source>
</evidence>
<evidence type="ECO:0000256" key="1">
    <source>
        <dbReference type="ARBA" id="ARBA00008535"/>
    </source>
</evidence>
<comment type="similarity">
    <text evidence="1">Belongs to the TRAFAC class TrmE-Era-EngA-EngB-Septin-like GTPase superfamily. AIG1/Toc34/Toc159-like paraseptin GTPase family. IAN subfamily.</text>
</comment>
<proteinExistence type="inferred from homology"/>
<feature type="region of interest" description="Disordered" evidence="3">
    <location>
        <begin position="668"/>
        <end position="718"/>
    </location>
</feature>
<dbReference type="InterPro" id="IPR027417">
    <property type="entry name" value="P-loop_NTPase"/>
</dbReference>
<dbReference type="GO" id="GO:0031105">
    <property type="term" value="C:septin complex"/>
    <property type="evidence" value="ECO:0000318"/>
    <property type="project" value="GO_Central"/>
</dbReference>
<name>E9H985_DAPPU</name>
<dbReference type="EMBL" id="GL732608">
    <property type="protein sequence ID" value="EFX71698.1"/>
    <property type="molecule type" value="Genomic_DNA"/>
</dbReference>
<dbReference type="InParanoid" id="E9H985"/>
<dbReference type="CDD" id="cd00882">
    <property type="entry name" value="Ras_like_GTPase"/>
    <property type="match status" value="1"/>
</dbReference>
<gene>
    <name evidence="5" type="ORF">DAPPUDRAFT_326941</name>
</gene>
<feature type="compositionally biased region" description="Polar residues" evidence="3">
    <location>
        <begin position="614"/>
        <end position="626"/>
    </location>
</feature>
<evidence type="ECO:0000259" key="4">
    <source>
        <dbReference type="Pfam" id="PF04548"/>
    </source>
</evidence>
<feature type="compositionally biased region" description="Low complexity" evidence="3">
    <location>
        <begin position="1348"/>
        <end position="1357"/>
    </location>
</feature>
<dbReference type="GO" id="GO:0005525">
    <property type="term" value="F:GTP binding"/>
    <property type="evidence" value="ECO:0007669"/>
    <property type="project" value="InterPro"/>
</dbReference>
<dbReference type="SUPFAM" id="SSF52540">
    <property type="entry name" value="P-loop containing nucleoside triphosphate hydrolases"/>
    <property type="match status" value="1"/>
</dbReference>
<reference evidence="5 6" key="1">
    <citation type="journal article" date="2011" name="Science">
        <title>The ecoresponsive genome of Daphnia pulex.</title>
        <authorList>
            <person name="Colbourne J.K."/>
            <person name="Pfrender M.E."/>
            <person name="Gilbert D."/>
            <person name="Thomas W.K."/>
            <person name="Tucker A."/>
            <person name="Oakley T.H."/>
            <person name="Tokishita S."/>
            <person name="Aerts A."/>
            <person name="Arnold G.J."/>
            <person name="Basu M.K."/>
            <person name="Bauer D.J."/>
            <person name="Caceres C.E."/>
            <person name="Carmel L."/>
            <person name="Casola C."/>
            <person name="Choi J.H."/>
            <person name="Detter J.C."/>
            <person name="Dong Q."/>
            <person name="Dusheyko S."/>
            <person name="Eads B.D."/>
            <person name="Frohlich T."/>
            <person name="Geiler-Samerotte K.A."/>
            <person name="Gerlach D."/>
            <person name="Hatcher P."/>
            <person name="Jogdeo S."/>
            <person name="Krijgsveld J."/>
            <person name="Kriventseva E.V."/>
            <person name="Kultz D."/>
            <person name="Laforsch C."/>
            <person name="Lindquist E."/>
            <person name="Lopez J."/>
            <person name="Manak J.R."/>
            <person name="Muller J."/>
            <person name="Pangilinan J."/>
            <person name="Patwardhan R.P."/>
            <person name="Pitluck S."/>
            <person name="Pritham E.J."/>
            <person name="Rechtsteiner A."/>
            <person name="Rho M."/>
            <person name="Rogozin I.B."/>
            <person name="Sakarya O."/>
            <person name="Salamov A."/>
            <person name="Schaack S."/>
            <person name="Shapiro H."/>
            <person name="Shiga Y."/>
            <person name="Skalitzky C."/>
            <person name="Smith Z."/>
            <person name="Souvorov A."/>
            <person name="Sung W."/>
            <person name="Tang Z."/>
            <person name="Tsuchiya D."/>
            <person name="Tu H."/>
            <person name="Vos H."/>
            <person name="Wang M."/>
            <person name="Wolf Y.I."/>
            <person name="Yamagata H."/>
            <person name="Yamada T."/>
            <person name="Ye Y."/>
            <person name="Shaw J.R."/>
            <person name="Andrews J."/>
            <person name="Crease T.J."/>
            <person name="Tang H."/>
            <person name="Lucas S.M."/>
            <person name="Robertson H.M."/>
            <person name="Bork P."/>
            <person name="Koonin E.V."/>
            <person name="Zdobnov E.M."/>
            <person name="Grigoriev I.V."/>
            <person name="Lynch M."/>
            <person name="Boore J.L."/>
        </authorList>
    </citation>
    <scope>NUCLEOTIDE SEQUENCE [LARGE SCALE GENOMIC DNA]</scope>
</reference>
<dbReference type="GO" id="GO:0003924">
    <property type="term" value="F:GTPase activity"/>
    <property type="evidence" value="ECO:0000318"/>
    <property type="project" value="GO_Central"/>
</dbReference>
<dbReference type="HOGENOM" id="CLU_257255_0_0_1"/>
<feature type="region of interest" description="Disordered" evidence="3">
    <location>
        <begin position="596"/>
        <end position="632"/>
    </location>
</feature>
<feature type="domain" description="AIG1-type G" evidence="4">
    <location>
        <begin position="856"/>
        <end position="1011"/>
    </location>
</feature>
<dbReference type="GO" id="GO:0060090">
    <property type="term" value="F:molecular adaptor activity"/>
    <property type="evidence" value="ECO:0000318"/>
    <property type="project" value="GO_Central"/>
</dbReference>
<feature type="compositionally biased region" description="Acidic residues" evidence="3">
    <location>
        <begin position="704"/>
        <end position="715"/>
    </location>
</feature>
<keyword evidence="6" id="KW-1185">Reference proteome</keyword>
<protein>
    <recommendedName>
        <fullName evidence="4">AIG1-type G domain-containing protein</fullName>
    </recommendedName>
</protein>
<dbReference type="Gene3D" id="3.40.50.300">
    <property type="entry name" value="P-loop containing nucleotide triphosphate hydrolases"/>
    <property type="match status" value="1"/>
</dbReference>
<keyword evidence="2" id="KW-0547">Nucleotide-binding</keyword>
<dbReference type="eggNOG" id="ENOG502QTS0">
    <property type="taxonomic scope" value="Eukaryota"/>
</dbReference>
<dbReference type="GO" id="GO:0005940">
    <property type="term" value="C:septin ring"/>
    <property type="evidence" value="ECO:0000318"/>
    <property type="project" value="GO_Central"/>
</dbReference>
<dbReference type="GO" id="GO:0032153">
    <property type="term" value="C:cell division site"/>
    <property type="evidence" value="ECO:0000318"/>
    <property type="project" value="GO_Central"/>
</dbReference>
<dbReference type="GO" id="GO:0061640">
    <property type="term" value="P:cytoskeleton-dependent cytokinesis"/>
    <property type="evidence" value="ECO:0000318"/>
    <property type="project" value="GO_Central"/>
</dbReference>
<dbReference type="PANTHER" id="PTHR31594">
    <property type="entry name" value="AIG1-TYPE G DOMAIN-CONTAINING PROTEIN"/>
    <property type="match status" value="1"/>
</dbReference>
<accession>E9H985</accession>
<dbReference type="Proteomes" id="UP000000305">
    <property type="component" value="Unassembled WGS sequence"/>
</dbReference>
<dbReference type="STRING" id="6669.E9H985"/>
<dbReference type="PANTHER" id="PTHR31594:SF14">
    <property type="entry name" value="FIBRONECTIN TYPE-III DOMAIN-CONTAINING PROTEIN"/>
    <property type="match status" value="1"/>
</dbReference>
<dbReference type="OrthoDB" id="6366475at2759"/>
<evidence type="ECO:0000256" key="3">
    <source>
        <dbReference type="SAM" id="MobiDB-lite"/>
    </source>
</evidence>
<evidence type="ECO:0000313" key="5">
    <source>
        <dbReference type="EMBL" id="EFX71698.1"/>
    </source>
</evidence>
<evidence type="ECO:0000313" key="6">
    <source>
        <dbReference type="Proteomes" id="UP000000305"/>
    </source>
</evidence>
<feature type="region of interest" description="Disordered" evidence="3">
    <location>
        <begin position="1332"/>
        <end position="1357"/>
    </location>
</feature>
<dbReference type="KEGG" id="dpx:DAPPUDRAFT_326941"/>
<dbReference type="InterPro" id="IPR052090">
    <property type="entry name" value="Cytolytic_pore-forming_toxin"/>
</dbReference>
<feature type="compositionally biased region" description="Basic and acidic residues" evidence="3">
    <location>
        <begin position="596"/>
        <end position="609"/>
    </location>
</feature>
<feature type="compositionally biased region" description="Polar residues" evidence="3">
    <location>
        <begin position="668"/>
        <end position="699"/>
    </location>
</feature>